<keyword evidence="3" id="KW-0560">Oxidoreductase</keyword>
<evidence type="ECO:0000256" key="3">
    <source>
        <dbReference type="ARBA" id="ARBA00023002"/>
    </source>
</evidence>
<name>A0A8H2PWF5_9MICO</name>
<keyword evidence="4 5" id="KW-0408">Iron</keyword>
<evidence type="ECO:0000256" key="1">
    <source>
        <dbReference type="ARBA" id="ARBA00008425"/>
    </source>
</evidence>
<sequence length="379" mass="42196">MDAPNLLRRPLLLGREGVIYEVSFPWRQRQRPRHPRAKSHGLRVARSKESDITVHELQSSLFTVDSATAEAIRAAAERITAHPNESPDDFGRQALAAAFSLPEEVRAAVLNFAEVGSEAGIMVVRGLYVDEGLTDTPLNNKSGLGASTVFAKEMGMLAHLLGSMVAYEAEGNGHLIQDMVPNPKLAVTQQSQGSKVELEAHTEQCFSVFKPDYVILGALRGDENAKTYAFSGRKLVQHLSPEEVAKLRQPLWATTIDESFQPYIPRPDDVRGPFPILTGPEDDPYILVDQDLMHGITAEAQRLLGKVVETYIEHRDAHVLQPGDLLMLDNLRAMHGRSMYAPRFDGKDRFIARGFVVRDRRKLWPQLLGDRRTLAAIHS</sequence>
<evidence type="ECO:0000259" key="6">
    <source>
        <dbReference type="Pfam" id="PF02668"/>
    </source>
</evidence>
<dbReference type="GO" id="GO:0005506">
    <property type="term" value="F:iron ion binding"/>
    <property type="evidence" value="ECO:0007669"/>
    <property type="project" value="InterPro"/>
</dbReference>
<proteinExistence type="inferred from homology"/>
<evidence type="ECO:0000256" key="4">
    <source>
        <dbReference type="ARBA" id="ARBA00023004"/>
    </source>
</evidence>
<evidence type="ECO:0000256" key="5">
    <source>
        <dbReference type="PIRSR" id="PIRSR019543-2"/>
    </source>
</evidence>
<feature type="binding site" evidence="5">
    <location>
        <position position="201"/>
    </location>
    <ligand>
        <name>Fe cation</name>
        <dbReference type="ChEBI" id="CHEBI:24875"/>
    </ligand>
</feature>
<dbReference type="Pfam" id="PF02668">
    <property type="entry name" value="TauD"/>
    <property type="match status" value="1"/>
</dbReference>
<dbReference type="PIRSF" id="PIRSF019543">
    <property type="entry name" value="Clavaminate_syn"/>
    <property type="match status" value="1"/>
</dbReference>
<dbReference type="InterPro" id="IPR014503">
    <property type="entry name" value="Clavaminate_syn-like"/>
</dbReference>
<gene>
    <name evidence="7" type="ORF">FB472_0673</name>
</gene>
<dbReference type="AlphaFoldDB" id="A0A8H2PWF5"/>
<evidence type="ECO:0000256" key="2">
    <source>
        <dbReference type="ARBA" id="ARBA00022723"/>
    </source>
</evidence>
<dbReference type="Gene3D" id="3.60.130.10">
    <property type="entry name" value="Clavaminate synthase-like"/>
    <property type="match status" value="1"/>
</dbReference>
<evidence type="ECO:0000313" key="8">
    <source>
        <dbReference type="Proteomes" id="UP000316560"/>
    </source>
</evidence>
<keyword evidence="8" id="KW-1185">Reference proteome</keyword>
<protein>
    <submittedName>
        <fullName evidence="7">L-asparagine oxygenase</fullName>
    </submittedName>
</protein>
<dbReference type="Proteomes" id="UP000316560">
    <property type="component" value="Unassembled WGS sequence"/>
</dbReference>
<comment type="similarity">
    <text evidence="1">Belongs to the clavaminate synthase family.</text>
</comment>
<organism evidence="7 8">
    <name type="scientific">Rhodoglobus vestalii</name>
    <dbReference type="NCBI Taxonomy" id="193384"/>
    <lineage>
        <taxon>Bacteria</taxon>
        <taxon>Bacillati</taxon>
        <taxon>Actinomycetota</taxon>
        <taxon>Actinomycetes</taxon>
        <taxon>Micrococcales</taxon>
        <taxon>Microbacteriaceae</taxon>
        <taxon>Rhodoglobus</taxon>
    </lineage>
</organism>
<reference evidence="7 8" key="1">
    <citation type="submission" date="2019-06" db="EMBL/GenBank/DDBJ databases">
        <title>Sequencing the genomes of 1000 actinobacteria strains.</title>
        <authorList>
            <person name="Klenk H.-P."/>
        </authorList>
    </citation>
    <scope>NUCLEOTIDE SEQUENCE [LARGE SCALE GENOMIC DNA]</scope>
    <source>
        <strain evidence="7 8">DSM 21947</strain>
    </source>
</reference>
<feature type="binding site" evidence="5">
    <location>
        <position position="203"/>
    </location>
    <ligand>
        <name>Fe cation</name>
        <dbReference type="ChEBI" id="CHEBI:24875"/>
    </ligand>
</feature>
<dbReference type="InterPro" id="IPR003819">
    <property type="entry name" value="TauD/TfdA-like"/>
</dbReference>
<comment type="caution">
    <text evidence="7">The sequence shown here is derived from an EMBL/GenBank/DDBJ whole genome shotgun (WGS) entry which is preliminary data.</text>
</comment>
<accession>A0A8H2PWF5</accession>
<dbReference type="InterPro" id="IPR042098">
    <property type="entry name" value="TauD-like_sf"/>
</dbReference>
<dbReference type="SUPFAM" id="SSF51197">
    <property type="entry name" value="Clavaminate synthase-like"/>
    <property type="match status" value="1"/>
</dbReference>
<feature type="domain" description="TauD/TfdA-like" evidence="6">
    <location>
        <begin position="190"/>
        <end position="342"/>
    </location>
</feature>
<dbReference type="GO" id="GO:0016491">
    <property type="term" value="F:oxidoreductase activity"/>
    <property type="evidence" value="ECO:0007669"/>
    <property type="project" value="UniProtKB-KW"/>
</dbReference>
<keyword evidence="2 5" id="KW-0479">Metal-binding</keyword>
<evidence type="ECO:0000313" key="7">
    <source>
        <dbReference type="EMBL" id="TQO19135.1"/>
    </source>
</evidence>
<dbReference type="EMBL" id="VFRA01000001">
    <property type="protein sequence ID" value="TQO19135.1"/>
    <property type="molecule type" value="Genomic_DNA"/>
</dbReference>